<gene>
    <name evidence="1" type="ORF">EII40_13405</name>
</gene>
<reference evidence="1 2" key="1">
    <citation type="submission" date="2018-11" db="EMBL/GenBank/DDBJ databases">
        <title>Genomes From Bacteria Associated with the Canine Oral Cavity: a Test Case for Automated Genome-Based Taxonomic Assignment.</title>
        <authorList>
            <person name="Coil D.A."/>
            <person name="Jospin G."/>
            <person name="Darling A.E."/>
            <person name="Wallis C."/>
            <person name="Davis I.J."/>
            <person name="Harris S."/>
            <person name="Eisen J.A."/>
            <person name="Holcombe L.J."/>
            <person name="O'Flynn C."/>
        </authorList>
    </citation>
    <scope>NUCLEOTIDE SEQUENCE [LARGE SCALE GENOMIC DNA]</scope>
    <source>
        <strain evidence="1 2">OH2617_COT-023</strain>
    </source>
</reference>
<protein>
    <submittedName>
        <fullName evidence="1">Uncharacterized protein</fullName>
    </submittedName>
</protein>
<evidence type="ECO:0000313" key="1">
    <source>
        <dbReference type="EMBL" id="RRD56899.1"/>
    </source>
</evidence>
<proteinExistence type="predicted"/>
<name>A0A3P1XDS5_TANFO</name>
<evidence type="ECO:0000313" key="2">
    <source>
        <dbReference type="Proteomes" id="UP000278609"/>
    </source>
</evidence>
<comment type="caution">
    <text evidence="1">The sequence shown here is derived from an EMBL/GenBank/DDBJ whole genome shotgun (WGS) entry which is preliminary data.</text>
</comment>
<feature type="non-terminal residue" evidence="1">
    <location>
        <position position="98"/>
    </location>
</feature>
<dbReference type="AlphaFoldDB" id="A0A3P1XDS5"/>
<dbReference type="Proteomes" id="UP000278609">
    <property type="component" value="Unassembled WGS sequence"/>
</dbReference>
<dbReference type="EMBL" id="RQYS01000093">
    <property type="protein sequence ID" value="RRD56899.1"/>
    <property type="molecule type" value="Genomic_DNA"/>
</dbReference>
<organism evidence="1 2">
    <name type="scientific">Tannerella forsythia</name>
    <name type="common">Bacteroides forsythus</name>
    <dbReference type="NCBI Taxonomy" id="28112"/>
    <lineage>
        <taxon>Bacteria</taxon>
        <taxon>Pseudomonadati</taxon>
        <taxon>Bacteroidota</taxon>
        <taxon>Bacteroidia</taxon>
        <taxon>Bacteroidales</taxon>
        <taxon>Tannerellaceae</taxon>
        <taxon>Tannerella</taxon>
    </lineage>
</organism>
<sequence>MKKLSLQSIGLFFAAAVLMVFLTGCENRFDLEDIPQEAEIRTRSAVSETDNGREYLGRNFYLTSSDEVVSDSRSGAERKMLARTFNIQTGSVGSNYLG</sequence>
<accession>A0A3P1XDS5</accession>
<dbReference type="PROSITE" id="PS51257">
    <property type="entry name" value="PROKAR_LIPOPROTEIN"/>
    <property type="match status" value="1"/>
</dbReference>